<sequence length="446" mass="48830">MSTPLTDPRARAAKALVPLLMRQGSLSSLDDSDLEPRDRRLVRALCFGVCRTLPQLEALAKLLLSKPFKQRDFDVQALLLLGLYQLLYMRVPSHAAVGETAGAARLLGKGWATRVLNACLRRFQREQATLEARIATQPEAVTLHPAWLLKALRTAWPEQINAIIQANNTPAPMTLRVNLSRITRDDYQALLQEADIAAEPCAHSPAGIRLIAPVDVNTLPLFSEGGVSVQDEAAQLAAPLLYASLPKDVPLRILDACSAPGGKSAHLLELAAADKRPLELVSLDSDAQRLTRVKETLARLNVTAENVSAEIVHADASQQDWWDGRPFDAILLDAPCSGTGVIRRHPDIKLLRTAQDIVQLSALQQRILHTLWPMLAQGGHMLYATCSVMPAENAQQISTFMADQPDARGIALDVSWGIDRQGTRQRLPGEDDADGFFYALMTRLAD</sequence>
<evidence type="ECO:0000256" key="9">
    <source>
        <dbReference type="ARBA" id="ARBA00022691"/>
    </source>
</evidence>
<dbReference type="EMBL" id="AP018933">
    <property type="protein sequence ID" value="BBG31122.1"/>
    <property type="molecule type" value="Genomic_DNA"/>
</dbReference>
<dbReference type="InterPro" id="IPR023267">
    <property type="entry name" value="RCMT"/>
</dbReference>
<dbReference type="Gene3D" id="1.10.287.730">
    <property type="entry name" value="Helix hairpin bin"/>
    <property type="match status" value="1"/>
</dbReference>
<feature type="binding site" evidence="14">
    <location>
        <position position="333"/>
    </location>
    <ligand>
        <name>S-adenosyl-L-methionine</name>
        <dbReference type="ChEBI" id="CHEBI:59789"/>
    </ligand>
</feature>
<evidence type="ECO:0000313" key="17">
    <source>
        <dbReference type="Proteomes" id="UP000267342"/>
    </source>
</evidence>
<evidence type="ECO:0000256" key="14">
    <source>
        <dbReference type="PROSITE-ProRule" id="PRU01023"/>
    </source>
</evidence>
<dbReference type="FunFam" id="3.40.50.150:FF:000022">
    <property type="entry name" value="Ribosomal RNA small subunit methyltransferase B"/>
    <property type="match status" value="1"/>
</dbReference>
<accession>A0A348HHM0</accession>
<dbReference type="EC" id="2.1.1.176" evidence="4"/>
<comment type="similarity">
    <text evidence="3 14">Belongs to the class I-like SAM-binding methyltransferase superfamily. RsmB/NOP family.</text>
</comment>
<dbReference type="GO" id="GO:0003723">
    <property type="term" value="F:RNA binding"/>
    <property type="evidence" value="ECO:0007669"/>
    <property type="project" value="UniProtKB-UniRule"/>
</dbReference>
<proteinExistence type="inferred from homology"/>
<evidence type="ECO:0000259" key="15">
    <source>
        <dbReference type="PROSITE" id="PS51686"/>
    </source>
</evidence>
<protein>
    <recommendedName>
        <fullName evidence="4">16S rRNA (cytosine(967)-C(5))-methyltransferase</fullName>
        <ecNumber evidence="4">2.1.1.176</ecNumber>
    </recommendedName>
    <alternativeName>
        <fullName evidence="11">16S rRNA m5C967 methyltransferase</fullName>
    </alternativeName>
    <alternativeName>
        <fullName evidence="12">rRNA (cytosine-C(5)-)-methyltransferase RsmB</fullName>
    </alternativeName>
</protein>
<dbReference type="SUPFAM" id="SSF53335">
    <property type="entry name" value="S-adenosyl-L-methionine-dependent methyltransferases"/>
    <property type="match status" value="1"/>
</dbReference>
<dbReference type="SUPFAM" id="SSF48013">
    <property type="entry name" value="NusB-like"/>
    <property type="match status" value="1"/>
</dbReference>
<organism evidence="16 17">
    <name type="scientific">Zymobacter palmae</name>
    <dbReference type="NCBI Taxonomy" id="33074"/>
    <lineage>
        <taxon>Bacteria</taxon>
        <taxon>Pseudomonadati</taxon>
        <taxon>Pseudomonadota</taxon>
        <taxon>Gammaproteobacteria</taxon>
        <taxon>Oceanospirillales</taxon>
        <taxon>Halomonadaceae</taxon>
        <taxon>Zymobacter group</taxon>
        <taxon>Zymobacter</taxon>
    </lineage>
</organism>
<dbReference type="InterPro" id="IPR006027">
    <property type="entry name" value="NusB_RsmB_TIM44"/>
</dbReference>
<dbReference type="InterPro" id="IPR035926">
    <property type="entry name" value="NusB-like_sf"/>
</dbReference>
<dbReference type="Pfam" id="PF01029">
    <property type="entry name" value="NusB"/>
    <property type="match status" value="1"/>
</dbReference>
<dbReference type="Pfam" id="PF22458">
    <property type="entry name" value="RsmF-B_ferredox"/>
    <property type="match status" value="1"/>
</dbReference>
<dbReference type="GO" id="GO:0006355">
    <property type="term" value="P:regulation of DNA-templated transcription"/>
    <property type="evidence" value="ECO:0007669"/>
    <property type="project" value="InterPro"/>
</dbReference>
<dbReference type="Proteomes" id="UP000267342">
    <property type="component" value="Chromosome"/>
</dbReference>
<dbReference type="AlphaFoldDB" id="A0A348HHM0"/>
<keyword evidence="7 14" id="KW-0489">Methyltransferase</keyword>
<dbReference type="KEGG" id="zpl:ZBT109_2391"/>
<name>A0A348HHM0_9GAMM</name>
<dbReference type="GO" id="GO:0005829">
    <property type="term" value="C:cytosol"/>
    <property type="evidence" value="ECO:0007669"/>
    <property type="project" value="TreeGrafter"/>
</dbReference>
<feature type="binding site" evidence="14">
    <location>
        <begin position="257"/>
        <end position="263"/>
    </location>
    <ligand>
        <name>S-adenosyl-L-methionine</name>
        <dbReference type="ChEBI" id="CHEBI:59789"/>
    </ligand>
</feature>
<dbReference type="NCBIfam" id="TIGR00563">
    <property type="entry name" value="rsmB"/>
    <property type="match status" value="1"/>
</dbReference>
<reference evidence="16 17" key="1">
    <citation type="submission" date="2018-09" db="EMBL/GenBank/DDBJ databases">
        <title>Zymobacter palmae IAM14233 (=T109) whole genome analysis.</title>
        <authorList>
            <person name="Yanase H."/>
        </authorList>
    </citation>
    <scope>NUCLEOTIDE SEQUENCE [LARGE SCALE GENOMIC DNA]</scope>
    <source>
        <strain evidence="16 17">IAM14233</strain>
    </source>
</reference>
<comment type="catalytic activity">
    <reaction evidence="13">
        <text>cytidine(967) in 16S rRNA + S-adenosyl-L-methionine = 5-methylcytidine(967) in 16S rRNA + S-adenosyl-L-homocysteine + H(+)</text>
        <dbReference type="Rhea" id="RHEA:42748"/>
        <dbReference type="Rhea" id="RHEA-COMP:10219"/>
        <dbReference type="Rhea" id="RHEA-COMP:10220"/>
        <dbReference type="ChEBI" id="CHEBI:15378"/>
        <dbReference type="ChEBI" id="CHEBI:57856"/>
        <dbReference type="ChEBI" id="CHEBI:59789"/>
        <dbReference type="ChEBI" id="CHEBI:74483"/>
        <dbReference type="ChEBI" id="CHEBI:82748"/>
        <dbReference type="EC" id="2.1.1.176"/>
    </reaction>
</comment>
<keyword evidence="9 14" id="KW-0949">S-adenosyl-L-methionine</keyword>
<dbReference type="InterPro" id="IPR004573">
    <property type="entry name" value="rRNA_ssu_MeTfrase_B"/>
</dbReference>
<dbReference type="STRING" id="1123510.GCA_000620025_01935"/>
<evidence type="ECO:0000313" key="16">
    <source>
        <dbReference type="EMBL" id="BBG31122.1"/>
    </source>
</evidence>
<dbReference type="InterPro" id="IPR029063">
    <property type="entry name" value="SAM-dependent_MTases_sf"/>
</dbReference>
<evidence type="ECO:0000256" key="6">
    <source>
        <dbReference type="ARBA" id="ARBA00022552"/>
    </source>
</evidence>
<dbReference type="InterPro" id="IPR001678">
    <property type="entry name" value="MeTrfase_RsmB-F_NOP2_dom"/>
</dbReference>
<comment type="function">
    <text evidence="1">Specifically methylates the cytosine at position 967 (m5C967) of 16S rRNA.</text>
</comment>
<evidence type="ECO:0000256" key="5">
    <source>
        <dbReference type="ARBA" id="ARBA00022490"/>
    </source>
</evidence>
<feature type="domain" description="SAM-dependent MTase RsmB/NOP-type" evidence="15">
    <location>
        <begin position="163"/>
        <end position="444"/>
    </location>
</feature>
<keyword evidence="6" id="KW-0698">rRNA processing</keyword>
<evidence type="ECO:0000256" key="1">
    <source>
        <dbReference type="ARBA" id="ARBA00002724"/>
    </source>
</evidence>
<evidence type="ECO:0000256" key="10">
    <source>
        <dbReference type="ARBA" id="ARBA00022884"/>
    </source>
</evidence>
<dbReference type="Pfam" id="PF01189">
    <property type="entry name" value="Methyltr_RsmB-F"/>
    <property type="match status" value="1"/>
</dbReference>
<dbReference type="Gene3D" id="3.40.50.150">
    <property type="entry name" value="Vaccinia Virus protein VP39"/>
    <property type="match status" value="1"/>
</dbReference>
<feature type="active site" description="Nucleophile" evidence="14">
    <location>
        <position position="386"/>
    </location>
</feature>
<dbReference type="Gene3D" id="3.30.70.1170">
    <property type="entry name" value="Sun protein, domain 3"/>
    <property type="match status" value="1"/>
</dbReference>
<keyword evidence="10 14" id="KW-0694">RNA-binding</keyword>
<keyword evidence="5" id="KW-0963">Cytoplasm</keyword>
<dbReference type="GO" id="GO:0070475">
    <property type="term" value="P:rRNA base methylation"/>
    <property type="evidence" value="ECO:0007669"/>
    <property type="project" value="TreeGrafter"/>
</dbReference>
<dbReference type="RefSeq" id="WP_027706375.1">
    <property type="nucleotide sequence ID" value="NZ_AP018933.1"/>
</dbReference>
<dbReference type="PROSITE" id="PS01153">
    <property type="entry name" value="NOL1_NOP2_SUN"/>
    <property type="match status" value="1"/>
</dbReference>
<dbReference type="InterPro" id="IPR049560">
    <property type="entry name" value="MeTrfase_RsmB-F_NOP2_cat"/>
</dbReference>
<dbReference type="PANTHER" id="PTHR22807">
    <property type="entry name" value="NOP2 YEAST -RELATED NOL1/NOP2/FMU SUN DOMAIN-CONTAINING"/>
    <property type="match status" value="1"/>
</dbReference>
<feature type="binding site" evidence="14">
    <location>
        <position position="315"/>
    </location>
    <ligand>
        <name>S-adenosyl-L-methionine</name>
        <dbReference type="ChEBI" id="CHEBI:59789"/>
    </ligand>
</feature>
<dbReference type="FunFam" id="3.30.70.1170:FF:000002">
    <property type="entry name" value="Ribosomal RNA small subunit methyltransferase B"/>
    <property type="match status" value="1"/>
</dbReference>
<dbReference type="PANTHER" id="PTHR22807:SF61">
    <property type="entry name" value="NOL1_NOP2_SUN FAMILY PROTEIN _ ANTITERMINATION NUSB DOMAIN-CONTAINING PROTEIN"/>
    <property type="match status" value="1"/>
</dbReference>
<evidence type="ECO:0000256" key="11">
    <source>
        <dbReference type="ARBA" id="ARBA00030399"/>
    </source>
</evidence>
<dbReference type="GO" id="GO:0009383">
    <property type="term" value="F:rRNA (cytosine-C5-)-methyltransferase activity"/>
    <property type="evidence" value="ECO:0007669"/>
    <property type="project" value="TreeGrafter"/>
</dbReference>
<gene>
    <name evidence="16" type="ORF">ZBT109_2391</name>
</gene>
<keyword evidence="8 14" id="KW-0808">Transferase</keyword>
<dbReference type="InterPro" id="IPR054728">
    <property type="entry name" value="RsmB-like_ferredoxin"/>
</dbReference>
<feature type="binding site" evidence="14">
    <location>
        <position position="284"/>
    </location>
    <ligand>
        <name>S-adenosyl-L-methionine</name>
        <dbReference type="ChEBI" id="CHEBI:59789"/>
    </ligand>
</feature>
<keyword evidence="17" id="KW-1185">Reference proteome</keyword>
<dbReference type="InterPro" id="IPR018314">
    <property type="entry name" value="RsmB/NOL1/NOP2-like_CS"/>
</dbReference>
<evidence type="ECO:0000256" key="4">
    <source>
        <dbReference type="ARBA" id="ARBA00012140"/>
    </source>
</evidence>
<dbReference type="Gene3D" id="1.10.940.10">
    <property type="entry name" value="NusB-like"/>
    <property type="match status" value="1"/>
</dbReference>
<evidence type="ECO:0000256" key="2">
    <source>
        <dbReference type="ARBA" id="ARBA00004496"/>
    </source>
</evidence>
<dbReference type="NCBIfam" id="NF008149">
    <property type="entry name" value="PRK10901.1"/>
    <property type="match status" value="1"/>
</dbReference>
<evidence type="ECO:0000256" key="7">
    <source>
        <dbReference type="ARBA" id="ARBA00022603"/>
    </source>
</evidence>
<evidence type="ECO:0000256" key="13">
    <source>
        <dbReference type="ARBA" id="ARBA00047283"/>
    </source>
</evidence>
<dbReference type="CDD" id="cd02440">
    <property type="entry name" value="AdoMet_MTases"/>
    <property type="match status" value="1"/>
</dbReference>
<evidence type="ECO:0000256" key="3">
    <source>
        <dbReference type="ARBA" id="ARBA00007494"/>
    </source>
</evidence>
<dbReference type="PROSITE" id="PS51686">
    <property type="entry name" value="SAM_MT_RSMB_NOP"/>
    <property type="match status" value="1"/>
</dbReference>
<comment type="subcellular location">
    <subcellularLocation>
        <location evidence="2">Cytoplasm</location>
    </subcellularLocation>
</comment>
<dbReference type="PRINTS" id="PR02008">
    <property type="entry name" value="RCMTFAMILY"/>
</dbReference>
<evidence type="ECO:0000256" key="12">
    <source>
        <dbReference type="ARBA" id="ARBA00031088"/>
    </source>
</evidence>
<evidence type="ECO:0000256" key="8">
    <source>
        <dbReference type="ARBA" id="ARBA00022679"/>
    </source>
</evidence>